<evidence type="ECO:0000256" key="9">
    <source>
        <dbReference type="ARBA" id="ARBA00023136"/>
    </source>
</evidence>
<name>A0A4P0Y0G6_KLEPN</name>
<evidence type="ECO:0000256" key="3">
    <source>
        <dbReference type="ARBA" id="ARBA00022448"/>
    </source>
</evidence>
<dbReference type="EMBL" id="CABDVL010000003">
    <property type="protein sequence ID" value="VTM53549.1"/>
    <property type="molecule type" value="Genomic_DNA"/>
</dbReference>
<evidence type="ECO:0000256" key="6">
    <source>
        <dbReference type="ARBA" id="ARBA00022692"/>
    </source>
</evidence>
<dbReference type="InterPro" id="IPR004841">
    <property type="entry name" value="AA-permease/SLC12A_dom"/>
</dbReference>
<evidence type="ECO:0000256" key="5">
    <source>
        <dbReference type="ARBA" id="ARBA00022519"/>
    </source>
</evidence>
<evidence type="ECO:0000256" key="10">
    <source>
        <dbReference type="ARBA" id="ARBA00037317"/>
    </source>
</evidence>
<dbReference type="Pfam" id="PF00324">
    <property type="entry name" value="AA_permease"/>
    <property type="match status" value="1"/>
</dbReference>
<comment type="catalytic activity">
    <reaction evidence="14">
        <text>L-tryptophan(in) + H(+)(in) = L-tryptophan(out) + H(+)(out)</text>
        <dbReference type="Rhea" id="RHEA:28879"/>
        <dbReference type="ChEBI" id="CHEBI:15378"/>
        <dbReference type="ChEBI" id="CHEBI:57912"/>
    </reaction>
    <physiologicalReaction direction="right-to-left" evidence="14">
        <dbReference type="Rhea" id="RHEA:28881"/>
    </physiologicalReaction>
</comment>
<keyword evidence="6 17" id="KW-0812">Transmembrane</keyword>
<comment type="function">
    <text evidence="10">Permease that is involved in the active transport across the cytoplasmic membrane of all three aromatic amino acids, phenylalanine, tyrosine and tryptophan.</text>
</comment>
<feature type="transmembrane region" description="Helical" evidence="17">
    <location>
        <begin position="45"/>
        <end position="64"/>
    </location>
</feature>
<dbReference type="GO" id="GO:0006865">
    <property type="term" value="P:amino acid transport"/>
    <property type="evidence" value="ECO:0007669"/>
    <property type="project" value="UniProtKB-KW"/>
</dbReference>
<proteinExistence type="inferred from homology"/>
<dbReference type="PANTHER" id="PTHR43495">
    <property type="entry name" value="GABA PERMEASE"/>
    <property type="match status" value="1"/>
</dbReference>
<reference evidence="19" key="1">
    <citation type="submission" date="2019-04" db="EMBL/GenBank/DDBJ databases">
        <authorList>
            <consortium name="Pathogen Informatics"/>
        </authorList>
    </citation>
    <scope>NUCLEOTIDE SEQUENCE</scope>
    <source>
        <strain evidence="19">NCTC9183</strain>
    </source>
</reference>
<dbReference type="InterPro" id="IPR004840">
    <property type="entry name" value="Amino_acid_permease_CS"/>
</dbReference>
<protein>
    <recommendedName>
        <fullName evidence="11">Aromatic amino acid transport protein AroP</fullName>
    </recommendedName>
    <alternativeName>
        <fullName evidence="12">Aromatic amino acid:H(+) symporter AroP</fullName>
    </alternativeName>
    <alternativeName>
        <fullName evidence="13">General aromatic amino acid permease</fullName>
    </alternativeName>
</protein>
<dbReference type="Proteomes" id="UP000507695">
    <property type="component" value="Unassembled WGS sequence"/>
</dbReference>
<keyword evidence="8 17" id="KW-1133">Transmembrane helix</keyword>
<evidence type="ECO:0000256" key="16">
    <source>
        <dbReference type="ARBA" id="ARBA00048776"/>
    </source>
</evidence>
<evidence type="ECO:0000256" key="14">
    <source>
        <dbReference type="ARBA" id="ARBA00048394"/>
    </source>
</evidence>
<organism evidence="19">
    <name type="scientific">Klebsiella pneumoniae</name>
    <dbReference type="NCBI Taxonomy" id="573"/>
    <lineage>
        <taxon>Bacteria</taxon>
        <taxon>Pseudomonadati</taxon>
        <taxon>Pseudomonadota</taxon>
        <taxon>Gammaproteobacteria</taxon>
        <taxon>Enterobacterales</taxon>
        <taxon>Enterobacteriaceae</taxon>
        <taxon>Klebsiella/Raoultella group</taxon>
        <taxon>Klebsiella</taxon>
        <taxon>Klebsiella pneumoniae complex</taxon>
    </lineage>
</organism>
<feature type="domain" description="Amino acid permease/ SLC12A" evidence="18">
    <location>
        <begin position="17"/>
        <end position="82"/>
    </location>
</feature>
<feature type="transmembrane region" description="Helical" evidence="17">
    <location>
        <begin position="20"/>
        <end position="39"/>
    </location>
</feature>
<keyword evidence="5" id="KW-0997">Cell inner membrane</keyword>
<dbReference type="PANTHER" id="PTHR43495:SF4">
    <property type="entry name" value="AROMATIC AMINO ACID TRANSPORT PROTEIN AROP"/>
    <property type="match status" value="1"/>
</dbReference>
<comment type="similarity">
    <text evidence="2">Belongs to the amino acid-polyamine-organocation (APC) superfamily. Amino acid transporter (AAT) (TC 2.A.3.1) family.</text>
</comment>
<keyword evidence="7" id="KW-0029">Amino-acid transport</keyword>
<dbReference type="Gene3D" id="1.20.1740.10">
    <property type="entry name" value="Amino acid/polyamine transporter I"/>
    <property type="match status" value="1"/>
</dbReference>
<accession>A0A4P0Y0G6</accession>
<evidence type="ECO:0000256" key="15">
    <source>
        <dbReference type="ARBA" id="ARBA00048727"/>
    </source>
</evidence>
<dbReference type="GO" id="GO:0055085">
    <property type="term" value="P:transmembrane transport"/>
    <property type="evidence" value="ECO:0007669"/>
    <property type="project" value="InterPro"/>
</dbReference>
<keyword evidence="3" id="KW-0813">Transport</keyword>
<comment type="subcellular location">
    <subcellularLocation>
        <location evidence="1">Cell inner membrane</location>
        <topology evidence="1">Multi-pass membrane protein</topology>
    </subcellularLocation>
</comment>
<dbReference type="GO" id="GO:0005886">
    <property type="term" value="C:plasma membrane"/>
    <property type="evidence" value="ECO:0007669"/>
    <property type="project" value="UniProtKB-SubCell"/>
</dbReference>
<evidence type="ECO:0000256" key="13">
    <source>
        <dbReference type="ARBA" id="ARBA00042267"/>
    </source>
</evidence>
<evidence type="ECO:0000256" key="17">
    <source>
        <dbReference type="SAM" id="Phobius"/>
    </source>
</evidence>
<evidence type="ECO:0000256" key="11">
    <source>
        <dbReference type="ARBA" id="ARBA00040443"/>
    </source>
</evidence>
<evidence type="ECO:0000256" key="12">
    <source>
        <dbReference type="ARBA" id="ARBA00041728"/>
    </source>
</evidence>
<evidence type="ECO:0000256" key="2">
    <source>
        <dbReference type="ARBA" id="ARBA00008583"/>
    </source>
</evidence>
<dbReference type="PROSITE" id="PS00218">
    <property type="entry name" value="AMINO_ACID_PERMEASE_1"/>
    <property type="match status" value="1"/>
</dbReference>
<evidence type="ECO:0000256" key="8">
    <source>
        <dbReference type="ARBA" id="ARBA00022989"/>
    </source>
</evidence>
<dbReference type="AlphaFoldDB" id="A0A4P0Y0G6"/>
<gene>
    <name evidence="19" type="primary">aroP_3</name>
    <name evidence="19" type="ORF">NCTC9183_02568</name>
</gene>
<comment type="catalytic activity">
    <reaction evidence="16">
        <text>L-phenylalanine(in) + H(+)(in) = L-phenylalanine(out) + H(+)(out)</text>
        <dbReference type="Rhea" id="RHEA:28923"/>
        <dbReference type="ChEBI" id="CHEBI:15378"/>
        <dbReference type="ChEBI" id="CHEBI:58095"/>
    </reaction>
    <physiologicalReaction direction="right-to-left" evidence="16">
        <dbReference type="Rhea" id="RHEA:28925"/>
    </physiologicalReaction>
</comment>
<comment type="catalytic activity">
    <reaction evidence="15">
        <text>L-tyrosine(in) + H(+)(in) = L-tyrosine(out) + H(+)(out)</text>
        <dbReference type="Rhea" id="RHEA:28875"/>
        <dbReference type="ChEBI" id="CHEBI:15378"/>
        <dbReference type="ChEBI" id="CHEBI:58315"/>
    </reaction>
    <physiologicalReaction direction="right-to-left" evidence="15">
        <dbReference type="Rhea" id="RHEA:28877"/>
    </physiologicalReaction>
</comment>
<evidence type="ECO:0000256" key="4">
    <source>
        <dbReference type="ARBA" id="ARBA00022475"/>
    </source>
</evidence>
<keyword evidence="9 17" id="KW-0472">Membrane</keyword>
<sequence>MQQQHKPHLLRGLNARHIRFIALGSAIGTGLFYGSASAIKAAGPAVLLAYLIGGAAVFIVMRALGEMAVRNPVSGSFGSYAPPVSRATGRVYYRLDLPPLKW</sequence>
<keyword evidence="4" id="KW-1003">Cell membrane</keyword>
<evidence type="ECO:0000256" key="7">
    <source>
        <dbReference type="ARBA" id="ARBA00022970"/>
    </source>
</evidence>
<evidence type="ECO:0000313" key="19">
    <source>
        <dbReference type="EMBL" id="VTM53549.1"/>
    </source>
</evidence>
<evidence type="ECO:0000256" key="1">
    <source>
        <dbReference type="ARBA" id="ARBA00004429"/>
    </source>
</evidence>
<evidence type="ECO:0000259" key="18">
    <source>
        <dbReference type="Pfam" id="PF00324"/>
    </source>
</evidence>